<accession>A0A4Y2MP04</accession>
<dbReference type="AlphaFoldDB" id="A0A4Y2MP04"/>
<name>A0A4Y2MP04_ARAVE</name>
<reference evidence="2 3" key="1">
    <citation type="journal article" date="2019" name="Sci. Rep.">
        <title>Orb-weaving spider Araneus ventricosus genome elucidates the spidroin gene catalogue.</title>
        <authorList>
            <person name="Kono N."/>
            <person name="Nakamura H."/>
            <person name="Ohtoshi R."/>
            <person name="Moran D.A.P."/>
            <person name="Shinohara A."/>
            <person name="Yoshida Y."/>
            <person name="Fujiwara M."/>
            <person name="Mori M."/>
            <person name="Tomita M."/>
            <person name="Arakawa K."/>
        </authorList>
    </citation>
    <scope>NUCLEOTIDE SEQUENCE [LARGE SCALE GENOMIC DNA]</scope>
</reference>
<evidence type="ECO:0000256" key="1">
    <source>
        <dbReference type="SAM" id="MobiDB-lite"/>
    </source>
</evidence>
<proteinExistence type="predicted"/>
<organism evidence="2 3">
    <name type="scientific">Araneus ventricosus</name>
    <name type="common">Orbweaver spider</name>
    <name type="synonym">Epeira ventricosa</name>
    <dbReference type="NCBI Taxonomy" id="182803"/>
    <lineage>
        <taxon>Eukaryota</taxon>
        <taxon>Metazoa</taxon>
        <taxon>Ecdysozoa</taxon>
        <taxon>Arthropoda</taxon>
        <taxon>Chelicerata</taxon>
        <taxon>Arachnida</taxon>
        <taxon>Araneae</taxon>
        <taxon>Araneomorphae</taxon>
        <taxon>Entelegynae</taxon>
        <taxon>Araneoidea</taxon>
        <taxon>Araneidae</taxon>
        <taxon>Araneus</taxon>
    </lineage>
</organism>
<evidence type="ECO:0000313" key="3">
    <source>
        <dbReference type="Proteomes" id="UP000499080"/>
    </source>
</evidence>
<dbReference type="EMBL" id="BGPR01205164">
    <property type="protein sequence ID" value="GBN28269.1"/>
    <property type="molecule type" value="Genomic_DNA"/>
</dbReference>
<gene>
    <name evidence="2" type="ORF">AVEN_184038_1</name>
</gene>
<evidence type="ECO:0000313" key="2">
    <source>
        <dbReference type="EMBL" id="GBN28269.1"/>
    </source>
</evidence>
<sequence>MTKPGNPVLLNTYGSLSDSTQGEEESRLDLITLPQTTDFAAASDLIPGRIEGGRNTFQSQKTKDIRKLRSLSAKVIQIRNYAKGEIVNNKQTVSFSDADVVSVAVASRIQYKSQR</sequence>
<feature type="region of interest" description="Disordered" evidence="1">
    <location>
        <begin position="1"/>
        <end position="25"/>
    </location>
</feature>
<protein>
    <submittedName>
        <fullName evidence="2">Uncharacterized protein</fullName>
    </submittedName>
</protein>
<dbReference type="Proteomes" id="UP000499080">
    <property type="component" value="Unassembled WGS sequence"/>
</dbReference>
<keyword evidence="3" id="KW-1185">Reference proteome</keyword>
<comment type="caution">
    <text evidence="2">The sequence shown here is derived from an EMBL/GenBank/DDBJ whole genome shotgun (WGS) entry which is preliminary data.</text>
</comment>